<evidence type="ECO:0000256" key="7">
    <source>
        <dbReference type="SAM" id="Phobius"/>
    </source>
</evidence>
<accession>A0A183EQX3</accession>
<evidence type="ECO:0000256" key="5">
    <source>
        <dbReference type="ARBA" id="ARBA00023136"/>
    </source>
</evidence>
<organism evidence="10">
    <name type="scientific">Gongylonema pulchrum</name>
    <dbReference type="NCBI Taxonomy" id="637853"/>
    <lineage>
        <taxon>Eukaryota</taxon>
        <taxon>Metazoa</taxon>
        <taxon>Ecdysozoa</taxon>
        <taxon>Nematoda</taxon>
        <taxon>Chromadorea</taxon>
        <taxon>Rhabditida</taxon>
        <taxon>Spirurina</taxon>
        <taxon>Spiruromorpha</taxon>
        <taxon>Spiruroidea</taxon>
        <taxon>Gongylonematidae</taxon>
        <taxon>Gongylonema</taxon>
    </lineage>
</organism>
<evidence type="ECO:0000256" key="1">
    <source>
        <dbReference type="ARBA" id="ARBA00004141"/>
    </source>
</evidence>
<feature type="transmembrane region" description="Helical" evidence="7">
    <location>
        <begin position="39"/>
        <end position="72"/>
    </location>
</feature>
<evidence type="ECO:0000256" key="2">
    <source>
        <dbReference type="ARBA" id="ARBA00022679"/>
    </source>
</evidence>
<gene>
    <name evidence="8" type="ORF">GPUH_LOCUS23364</name>
</gene>
<evidence type="ECO:0000256" key="4">
    <source>
        <dbReference type="ARBA" id="ARBA00022989"/>
    </source>
</evidence>
<comment type="subcellular location">
    <subcellularLocation>
        <location evidence="1">Membrane</location>
        <topology evidence="1">Multi-pass membrane protein</topology>
    </subcellularLocation>
</comment>
<keyword evidence="5 7" id="KW-0472">Membrane</keyword>
<feature type="transmembrane region" description="Helical" evidence="7">
    <location>
        <begin position="6"/>
        <end position="27"/>
    </location>
</feature>
<dbReference type="WBParaSite" id="GPUH_0002339401-mRNA-1">
    <property type="protein sequence ID" value="GPUH_0002339401-mRNA-1"/>
    <property type="gene ID" value="GPUH_0002339401"/>
</dbReference>
<proteinExistence type="predicted"/>
<dbReference type="InterPro" id="IPR049941">
    <property type="entry name" value="LPLAT_7/PORCN-like"/>
</dbReference>
<reference evidence="8 9" key="2">
    <citation type="submission" date="2018-11" db="EMBL/GenBank/DDBJ databases">
        <authorList>
            <consortium name="Pathogen Informatics"/>
        </authorList>
    </citation>
    <scope>NUCLEOTIDE SEQUENCE [LARGE SCALE GENOMIC DNA]</scope>
</reference>
<dbReference type="AlphaFoldDB" id="A0A183EQX3"/>
<keyword evidence="2" id="KW-0808">Transferase</keyword>
<dbReference type="PANTHER" id="PTHR13906:SF4">
    <property type="entry name" value="LYSOPHOSPHOLIPID ACYLTRANSFERASE 6"/>
    <property type="match status" value="1"/>
</dbReference>
<name>A0A183EQX3_9BILA</name>
<evidence type="ECO:0000256" key="3">
    <source>
        <dbReference type="ARBA" id="ARBA00022692"/>
    </source>
</evidence>
<keyword evidence="6" id="KW-0012">Acyltransferase</keyword>
<dbReference type="GO" id="GO:0016746">
    <property type="term" value="F:acyltransferase activity"/>
    <property type="evidence" value="ECO:0007669"/>
    <property type="project" value="UniProtKB-KW"/>
</dbReference>
<dbReference type="GO" id="GO:0016020">
    <property type="term" value="C:membrane"/>
    <property type="evidence" value="ECO:0007669"/>
    <property type="project" value="UniProtKB-SubCell"/>
</dbReference>
<dbReference type="Proteomes" id="UP000271098">
    <property type="component" value="Unassembled WGS sequence"/>
</dbReference>
<keyword evidence="4 7" id="KW-1133">Transmembrane helix</keyword>
<keyword evidence="3 7" id="KW-0812">Transmembrane</keyword>
<dbReference type="InterPro" id="IPR004299">
    <property type="entry name" value="MBOAT_fam"/>
</dbReference>
<protein>
    <submittedName>
        <fullName evidence="10">Lysophospholipid acyltransferase 2</fullName>
    </submittedName>
</protein>
<dbReference type="OrthoDB" id="286734at2759"/>
<evidence type="ECO:0000313" key="8">
    <source>
        <dbReference type="EMBL" id="VDN41372.1"/>
    </source>
</evidence>
<reference evidence="10" key="1">
    <citation type="submission" date="2016-06" db="UniProtKB">
        <authorList>
            <consortium name="WormBaseParasite"/>
        </authorList>
    </citation>
    <scope>IDENTIFICATION</scope>
</reference>
<evidence type="ECO:0000313" key="9">
    <source>
        <dbReference type="Proteomes" id="UP000271098"/>
    </source>
</evidence>
<dbReference type="Pfam" id="PF03062">
    <property type="entry name" value="MBOAT"/>
    <property type="match status" value="1"/>
</dbReference>
<dbReference type="GO" id="GO:0030258">
    <property type="term" value="P:lipid modification"/>
    <property type="evidence" value="ECO:0007669"/>
    <property type="project" value="TreeGrafter"/>
</dbReference>
<keyword evidence="9" id="KW-1185">Reference proteome</keyword>
<evidence type="ECO:0000256" key="6">
    <source>
        <dbReference type="ARBA" id="ARBA00023315"/>
    </source>
</evidence>
<evidence type="ECO:0000313" key="10">
    <source>
        <dbReference type="WBParaSite" id="GPUH_0002339401-mRNA-1"/>
    </source>
</evidence>
<feature type="transmembrane region" description="Helical" evidence="7">
    <location>
        <begin position="84"/>
        <end position="102"/>
    </location>
</feature>
<dbReference type="EMBL" id="UYRT01097609">
    <property type="protein sequence ID" value="VDN41372.1"/>
    <property type="molecule type" value="Genomic_DNA"/>
</dbReference>
<dbReference type="PANTHER" id="PTHR13906">
    <property type="entry name" value="PORCUPINE"/>
    <property type="match status" value="1"/>
</dbReference>
<sequence length="167" mass="19083">MYFIIFQINLVVCQLLSLPLAYLHYTILSPANVTRTTRIASPAIIGLVFCYFCFGKTVFLFSMGYLVFIHWYRWYILTTYSIDITGPMMVAVQKVTVLAFSLHDGKVKKSDELNDIQKREALRSVPSVLNFLSYVFHFQSVLVGPLCFYTDYMSWIDGTAAIGKDGK</sequence>